<sequence>MEKFRSLLHERIRKLNDSPASDGQSIESAASKRIRLESADADIFTAYIKELDAVRMKLYWLVDSDSNWDDSSEHWDEDADTDHFKFRGKITFPFAFRDSCRSRWQSAQYVHR</sequence>
<keyword evidence="2" id="KW-1185">Reference proteome</keyword>
<name>A0A8T1VQ82_9STRA</name>
<evidence type="ECO:0000313" key="2">
    <source>
        <dbReference type="Proteomes" id="UP000694044"/>
    </source>
</evidence>
<proteinExistence type="predicted"/>
<reference evidence="1" key="1">
    <citation type="submission" date="2021-02" db="EMBL/GenBank/DDBJ databases">
        <authorList>
            <person name="Palmer J.M."/>
        </authorList>
    </citation>
    <scope>NUCLEOTIDE SEQUENCE</scope>
    <source>
        <strain evidence="1">SCRP734</strain>
    </source>
</reference>
<dbReference type="Proteomes" id="UP000694044">
    <property type="component" value="Unassembled WGS sequence"/>
</dbReference>
<organism evidence="1 2">
    <name type="scientific">Phytophthora pseudosyringae</name>
    <dbReference type="NCBI Taxonomy" id="221518"/>
    <lineage>
        <taxon>Eukaryota</taxon>
        <taxon>Sar</taxon>
        <taxon>Stramenopiles</taxon>
        <taxon>Oomycota</taxon>
        <taxon>Peronosporomycetes</taxon>
        <taxon>Peronosporales</taxon>
        <taxon>Peronosporaceae</taxon>
        <taxon>Phytophthora</taxon>
    </lineage>
</organism>
<gene>
    <name evidence="1" type="ORF">PHYPSEUDO_005158</name>
</gene>
<accession>A0A8T1VQ82</accession>
<evidence type="ECO:0000313" key="1">
    <source>
        <dbReference type="EMBL" id="KAG7382183.1"/>
    </source>
</evidence>
<dbReference type="EMBL" id="JAGDFM010000217">
    <property type="protein sequence ID" value="KAG7382183.1"/>
    <property type="molecule type" value="Genomic_DNA"/>
</dbReference>
<protein>
    <submittedName>
        <fullName evidence="1">Uncharacterized protein</fullName>
    </submittedName>
</protein>
<dbReference type="AlphaFoldDB" id="A0A8T1VQ82"/>
<comment type="caution">
    <text evidence="1">The sequence shown here is derived from an EMBL/GenBank/DDBJ whole genome shotgun (WGS) entry which is preliminary data.</text>
</comment>